<dbReference type="EMBL" id="JAOSLC020000003">
    <property type="protein sequence ID" value="MDD7914407.1"/>
    <property type="molecule type" value="Genomic_DNA"/>
</dbReference>
<protein>
    <submittedName>
        <fullName evidence="1">Uncharacterized protein</fullName>
    </submittedName>
</protein>
<accession>A0ABT5S8H8</accession>
<evidence type="ECO:0000313" key="1">
    <source>
        <dbReference type="EMBL" id="MDD7914407.1"/>
    </source>
</evidence>
<dbReference type="RefSeq" id="WP_274270326.1">
    <property type="nucleotide sequence ID" value="NZ_JAOSLC020000003.1"/>
</dbReference>
<keyword evidence="2" id="KW-1185">Reference proteome</keyword>
<name>A0ABT5S8H8_9FLAO</name>
<sequence>MFQLFEEFKDKEILSYYKDNLEKVEPEFAYTLQEYKDGLLLFELMQQKIWNQSSKDTLGLKNFFEANLNSYKTKELKKIKGEVMNDYQLFLEKNWIADLKRKSTIEVNKKQLKKLVKYYKKK</sequence>
<organism evidence="1 2">
    <name type="scientific">Polaribacter ponticola</name>
    <dbReference type="NCBI Taxonomy" id="2978475"/>
    <lineage>
        <taxon>Bacteria</taxon>
        <taxon>Pseudomonadati</taxon>
        <taxon>Bacteroidota</taxon>
        <taxon>Flavobacteriia</taxon>
        <taxon>Flavobacteriales</taxon>
        <taxon>Flavobacteriaceae</taxon>
    </lineage>
</organism>
<reference evidence="1" key="1">
    <citation type="submission" date="2023-02" db="EMBL/GenBank/DDBJ databases">
        <title>Polaribacter ponticola sp. nov., isolated from seawater.</title>
        <authorList>
            <person name="Baek J.H."/>
            <person name="Kim J.M."/>
            <person name="Choi D.G."/>
            <person name="Jeon C.O."/>
        </authorList>
    </citation>
    <scope>NUCLEOTIDE SEQUENCE</scope>
    <source>
        <strain evidence="1">MSW5</strain>
    </source>
</reference>
<dbReference type="Proteomes" id="UP001151478">
    <property type="component" value="Unassembled WGS sequence"/>
</dbReference>
<proteinExistence type="predicted"/>
<evidence type="ECO:0000313" key="2">
    <source>
        <dbReference type="Proteomes" id="UP001151478"/>
    </source>
</evidence>
<gene>
    <name evidence="1" type="ORF">N5A56_008240</name>
</gene>
<comment type="caution">
    <text evidence="1">The sequence shown here is derived from an EMBL/GenBank/DDBJ whole genome shotgun (WGS) entry which is preliminary data.</text>
</comment>